<feature type="transmembrane region" description="Helical" evidence="6">
    <location>
        <begin position="227"/>
        <end position="248"/>
    </location>
</feature>
<keyword evidence="9" id="KW-1185">Reference proteome</keyword>
<feature type="transmembrane region" description="Helical" evidence="6">
    <location>
        <begin position="281"/>
        <end position="300"/>
    </location>
</feature>
<dbReference type="PANTHER" id="PTHR32322:SF18">
    <property type="entry name" value="S-ADENOSYLMETHIONINE_S-ADENOSYLHOMOCYSTEINE TRANSPORTER"/>
    <property type="match status" value="1"/>
</dbReference>
<dbReference type="InterPro" id="IPR000620">
    <property type="entry name" value="EamA_dom"/>
</dbReference>
<feature type="transmembrane region" description="Helical" evidence="6">
    <location>
        <begin position="20"/>
        <end position="41"/>
    </location>
</feature>
<feature type="transmembrane region" description="Helical" evidence="6">
    <location>
        <begin position="112"/>
        <end position="129"/>
    </location>
</feature>
<feature type="transmembrane region" description="Helical" evidence="6">
    <location>
        <begin position="53"/>
        <end position="73"/>
    </location>
</feature>
<evidence type="ECO:0000256" key="3">
    <source>
        <dbReference type="ARBA" id="ARBA00022692"/>
    </source>
</evidence>
<proteinExistence type="predicted"/>
<evidence type="ECO:0000259" key="7">
    <source>
        <dbReference type="Pfam" id="PF00892"/>
    </source>
</evidence>
<dbReference type="GO" id="GO:0005886">
    <property type="term" value="C:plasma membrane"/>
    <property type="evidence" value="ECO:0007669"/>
    <property type="project" value="UniProtKB-SubCell"/>
</dbReference>
<dbReference type="InterPro" id="IPR050638">
    <property type="entry name" value="AA-Vitamin_Transporters"/>
</dbReference>
<dbReference type="Pfam" id="PF00892">
    <property type="entry name" value="EamA"/>
    <property type="match status" value="2"/>
</dbReference>
<keyword evidence="2" id="KW-1003">Cell membrane</keyword>
<feature type="transmembrane region" description="Helical" evidence="6">
    <location>
        <begin position="195"/>
        <end position="215"/>
    </location>
</feature>
<comment type="subcellular location">
    <subcellularLocation>
        <location evidence="1">Cell membrane</location>
        <topology evidence="1">Multi-pass membrane protein</topology>
    </subcellularLocation>
</comment>
<name>A0A4V3UYZ8_9RHOB</name>
<comment type="caution">
    <text evidence="8">The sequence shown here is derived from an EMBL/GenBank/DDBJ whole genome shotgun (WGS) entry which is preliminary data.</text>
</comment>
<organism evidence="8 9">
    <name type="scientific">Thalassobius vesicularis</name>
    <dbReference type="NCBI Taxonomy" id="1294297"/>
    <lineage>
        <taxon>Bacteria</taxon>
        <taxon>Pseudomonadati</taxon>
        <taxon>Pseudomonadota</taxon>
        <taxon>Alphaproteobacteria</taxon>
        <taxon>Rhodobacterales</taxon>
        <taxon>Roseobacteraceae</taxon>
        <taxon>Thalassovita</taxon>
    </lineage>
</organism>
<sequence length="302" mass="31438">MPCCANAHNLPSREEGFVEIVAFSVASAVLIALGIVLTRFGLRGLGPIRGGSISVPTSAVMFLALSPVTVDFANWNSHAALIFGAAGLIYPAAVTLLTFASNQRLGPNLTAAMGNLTPLFAIALAMLLLDEWPHPTQAAGVAVVMTGLFMVTTAQMGGLPRGALWLLGIPLAAAFLRGAAQPLVKVGLQDWPNAFAAALLSYIVSGVVIWIVRLIRNAPPLPFDLAAHLWFALVGVVNGLALVAMYAALARGPVAVVAPIVASYPLITMGMAWLMHGREPLSLRAILGMVISVAGVILVLRG</sequence>
<feature type="transmembrane region" description="Helical" evidence="6">
    <location>
        <begin position="163"/>
        <end position="183"/>
    </location>
</feature>
<keyword evidence="5 6" id="KW-0472">Membrane</keyword>
<dbReference type="OrthoDB" id="7842999at2"/>
<feature type="transmembrane region" description="Helical" evidence="6">
    <location>
        <begin position="254"/>
        <end position="274"/>
    </location>
</feature>
<keyword evidence="4 6" id="KW-1133">Transmembrane helix</keyword>
<evidence type="ECO:0000313" key="8">
    <source>
        <dbReference type="EMBL" id="THD73797.1"/>
    </source>
</evidence>
<accession>A0A4V3UYZ8</accession>
<evidence type="ECO:0000256" key="5">
    <source>
        <dbReference type="ARBA" id="ARBA00023136"/>
    </source>
</evidence>
<feature type="domain" description="EamA" evidence="7">
    <location>
        <begin position="22"/>
        <end position="152"/>
    </location>
</feature>
<protein>
    <submittedName>
        <fullName evidence="8">DMT family transporter</fullName>
    </submittedName>
</protein>
<evidence type="ECO:0000256" key="2">
    <source>
        <dbReference type="ARBA" id="ARBA00022475"/>
    </source>
</evidence>
<evidence type="ECO:0000256" key="6">
    <source>
        <dbReference type="SAM" id="Phobius"/>
    </source>
</evidence>
<reference evidence="8 9" key="1">
    <citation type="submission" date="2019-04" db="EMBL/GenBank/DDBJ databases">
        <title>Draft genome sequence of Youngimonas vesicularis.</title>
        <authorList>
            <person name="Hameed A."/>
        </authorList>
    </citation>
    <scope>NUCLEOTIDE SEQUENCE [LARGE SCALE GENOMIC DNA]</scope>
    <source>
        <strain evidence="8 9">CC-AMW-E</strain>
    </source>
</reference>
<dbReference type="Gene3D" id="1.10.3730.20">
    <property type="match status" value="1"/>
</dbReference>
<evidence type="ECO:0000256" key="4">
    <source>
        <dbReference type="ARBA" id="ARBA00022989"/>
    </source>
</evidence>
<feature type="transmembrane region" description="Helical" evidence="6">
    <location>
        <begin position="79"/>
        <end position="100"/>
    </location>
</feature>
<evidence type="ECO:0000256" key="1">
    <source>
        <dbReference type="ARBA" id="ARBA00004651"/>
    </source>
</evidence>
<feature type="domain" description="EamA" evidence="7">
    <location>
        <begin position="169"/>
        <end position="300"/>
    </location>
</feature>
<dbReference type="AlphaFoldDB" id="A0A4V3UYZ8"/>
<dbReference type="PANTHER" id="PTHR32322">
    <property type="entry name" value="INNER MEMBRANE TRANSPORTER"/>
    <property type="match status" value="1"/>
</dbReference>
<dbReference type="Proteomes" id="UP000306113">
    <property type="component" value="Unassembled WGS sequence"/>
</dbReference>
<keyword evidence="3 6" id="KW-0812">Transmembrane</keyword>
<dbReference type="EMBL" id="SSMD01000004">
    <property type="protein sequence ID" value="THD73797.1"/>
    <property type="molecule type" value="Genomic_DNA"/>
</dbReference>
<gene>
    <name evidence="8" type="ORF">E7681_09275</name>
</gene>
<evidence type="ECO:0000313" key="9">
    <source>
        <dbReference type="Proteomes" id="UP000306113"/>
    </source>
</evidence>
<dbReference type="SUPFAM" id="SSF103481">
    <property type="entry name" value="Multidrug resistance efflux transporter EmrE"/>
    <property type="match status" value="2"/>
</dbReference>
<dbReference type="InterPro" id="IPR037185">
    <property type="entry name" value="EmrE-like"/>
</dbReference>